<dbReference type="Gene3D" id="1.20.120.1630">
    <property type="match status" value="1"/>
</dbReference>
<evidence type="ECO:0000313" key="6">
    <source>
        <dbReference type="EMBL" id="KKU56953.1"/>
    </source>
</evidence>
<protein>
    <recommendedName>
        <fullName evidence="8">Isoprenylcysteine carboxyl methyltransferase</fullName>
    </recommendedName>
</protein>
<evidence type="ECO:0008006" key="8">
    <source>
        <dbReference type="Google" id="ProtNLM"/>
    </source>
</evidence>
<feature type="transmembrane region" description="Helical" evidence="5">
    <location>
        <begin position="94"/>
        <end position="119"/>
    </location>
</feature>
<evidence type="ECO:0000313" key="7">
    <source>
        <dbReference type="Proteomes" id="UP000034607"/>
    </source>
</evidence>
<organism evidence="6 7">
    <name type="scientific">Candidatus Amesbacteria bacterium GW2011_GWA2_47_11</name>
    <dbReference type="NCBI Taxonomy" id="1618357"/>
    <lineage>
        <taxon>Bacteria</taxon>
        <taxon>Candidatus Amesiibacteriota</taxon>
    </lineage>
</organism>
<keyword evidence="4 5" id="KW-0472">Membrane</keyword>
<keyword evidence="2 5" id="KW-0812">Transmembrane</keyword>
<dbReference type="GO" id="GO:0012505">
    <property type="term" value="C:endomembrane system"/>
    <property type="evidence" value="ECO:0007669"/>
    <property type="project" value="UniProtKB-SubCell"/>
</dbReference>
<evidence type="ECO:0000256" key="5">
    <source>
        <dbReference type="SAM" id="Phobius"/>
    </source>
</evidence>
<dbReference type="Proteomes" id="UP000034607">
    <property type="component" value="Unassembled WGS sequence"/>
</dbReference>
<reference evidence="6 7" key="1">
    <citation type="journal article" date="2015" name="Nature">
        <title>rRNA introns, odd ribosomes, and small enigmatic genomes across a large radiation of phyla.</title>
        <authorList>
            <person name="Brown C.T."/>
            <person name="Hug L.A."/>
            <person name="Thomas B.C."/>
            <person name="Sharon I."/>
            <person name="Castelle C.J."/>
            <person name="Singh A."/>
            <person name="Wilkins M.J."/>
            <person name="Williams K.H."/>
            <person name="Banfield J.F."/>
        </authorList>
    </citation>
    <scope>NUCLEOTIDE SEQUENCE [LARGE SCALE GENOMIC DNA]</scope>
</reference>
<accession>A0A0G1TRZ7</accession>
<dbReference type="EMBL" id="LCNM01000001">
    <property type="protein sequence ID" value="KKU56953.1"/>
    <property type="molecule type" value="Genomic_DNA"/>
</dbReference>
<evidence type="ECO:0000256" key="1">
    <source>
        <dbReference type="ARBA" id="ARBA00004127"/>
    </source>
</evidence>
<feature type="transmembrane region" description="Helical" evidence="5">
    <location>
        <begin position="46"/>
        <end position="66"/>
    </location>
</feature>
<proteinExistence type="predicted"/>
<dbReference type="InterPro" id="IPR007318">
    <property type="entry name" value="Phopholipid_MeTrfase"/>
</dbReference>
<gene>
    <name evidence="6" type="ORF">UX78_C0001G0006</name>
</gene>
<keyword evidence="3 5" id="KW-1133">Transmembrane helix</keyword>
<dbReference type="Pfam" id="PF04191">
    <property type="entry name" value="PEMT"/>
    <property type="match status" value="1"/>
</dbReference>
<feature type="transmembrane region" description="Helical" evidence="5">
    <location>
        <begin position="6"/>
        <end position="25"/>
    </location>
</feature>
<sequence length="160" mass="18056">MRPASLVFGILVGSTIFMVIPLMLIKLNSRFSFPIFISPSSQTLGSIFILAGIAVVLACFGLFRFLGRGTPIPTDPPKQLVIKGLYKYSRNPMYIAYILLLLGEFLLLGHVLLLGYLLVFIPLCHLLVVCYEEPVLQKRFGQSYLDYCLTTPRWIKIKLQ</sequence>
<evidence type="ECO:0000256" key="3">
    <source>
        <dbReference type="ARBA" id="ARBA00022989"/>
    </source>
</evidence>
<comment type="subcellular location">
    <subcellularLocation>
        <location evidence="1">Endomembrane system</location>
        <topology evidence="1">Multi-pass membrane protein</topology>
    </subcellularLocation>
</comment>
<evidence type="ECO:0000256" key="4">
    <source>
        <dbReference type="ARBA" id="ARBA00023136"/>
    </source>
</evidence>
<dbReference type="AlphaFoldDB" id="A0A0G1TRZ7"/>
<comment type="caution">
    <text evidence="6">The sequence shown here is derived from an EMBL/GenBank/DDBJ whole genome shotgun (WGS) entry which is preliminary data.</text>
</comment>
<name>A0A0G1TRZ7_9BACT</name>
<evidence type="ECO:0000256" key="2">
    <source>
        <dbReference type="ARBA" id="ARBA00022692"/>
    </source>
</evidence>